<evidence type="ECO:0000259" key="2">
    <source>
        <dbReference type="Pfam" id="PF01648"/>
    </source>
</evidence>
<feature type="domain" description="4'-phosphopantetheinyl transferase" evidence="2">
    <location>
        <begin position="102"/>
        <end position="187"/>
    </location>
</feature>
<gene>
    <name evidence="4" type="ORF">AAE961_02550</name>
    <name evidence="3" type="ORF">V7S74_02650</name>
</gene>
<evidence type="ECO:0000313" key="4">
    <source>
        <dbReference type="EMBL" id="MFL0297746.1"/>
    </source>
</evidence>
<name>A0ABW8STL5_9BACT</name>
<dbReference type="SUPFAM" id="SSF56214">
    <property type="entry name" value="4'-phosphopantetheinyl transferase"/>
    <property type="match status" value="2"/>
</dbReference>
<evidence type="ECO:0000313" key="5">
    <source>
        <dbReference type="Proteomes" id="UP001623553"/>
    </source>
</evidence>
<evidence type="ECO:0000313" key="6">
    <source>
        <dbReference type="Proteomes" id="UP001623559"/>
    </source>
</evidence>
<dbReference type="InterPro" id="IPR037143">
    <property type="entry name" value="4-PPantetheinyl_Trfase_dom_sf"/>
</dbReference>
<keyword evidence="1 3" id="KW-0808">Transferase</keyword>
<organism evidence="3 6">
    <name type="scientific">Aquirufa novilacunae</name>
    <dbReference type="NCBI Taxonomy" id="3139305"/>
    <lineage>
        <taxon>Bacteria</taxon>
        <taxon>Pseudomonadati</taxon>
        <taxon>Bacteroidota</taxon>
        <taxon>Cytophagia</taxon>
        <taxon>Cytophagales</taxon>
        <taxon>Flectobacillaceae</taxon>
        <taxon>Aquirufa</taxon>
    </lineage>
</organism>
<evidence type="ECO:0000256" key="1">
    <source>
        <dbReference type="ARBA" id="ARBA00022679"/>
    </source>
</evidence>
<comment type="caution">
    <text evidence="3">The sequence shown here is derived from an EMBL/GenBank/DDBJ whole genome shotgun (WGS) entry which is preliminary data.</text>
</comment>
<dbReference type="Proteomes" id="UP001623553">
    <property type="component" value="Unassembled WGS sequence"/>
</dbReference>
<protein>
    <submittedName>
        <fullName evidence="3">4'-phosphopantetheinyl transferase superfamily protein</fullName>
    </submittedName>
</protein>
<dbReference type="Proteomes" id="UP001623559">
    <property type="component" value="Unassembled WGS sequence"/>
</dbReference>
<keyword evidence="5" id="KW-1185">Reference proteome</keyword>
<sequence>MPQIFSKISSVDFQILVWKIEEPLDYFETFPATWSSPSVENPTKKLESTAVRHCLQQLSTEFETLTLVQNDRNRPYFEESDWHISLTHSYPYVAAACSREKRIGIDLEKPGRNIEKIAPRFLHAREWEKWKSQSNLLTLAWSAKESIYKAVGKPGLSFQKEMEIGDFDQNPCKAQVSMGEEIDIFWEEYPEFSLTVALIQ</sequence>
<dbReference type="InterPro" id="IPR008278">
    <property type="entry name" value="4-PPantetheinyl_Trfase_dom"/>
</dbReference>
<dbReference type="EMBL" id="JBEWZG010000001">
    <property type="protein sequence ID" value="MFL0205630.1"/>
    <property type="molecule type" value="Genomic_DNA"/>
</dbReference>
<dbReference type="EMBL" id="JBEWZF010000001">
    <property type="protein sequence ID" value="MFL0297746.1"/>
    <property type="molecule type" value="Genomic_DNA"/>
</dbReference>
<dbReference type="Gene3D" id="3.90.470.20">
    <property type="entry name" value="4'-phosphopantetheinyl transferase domain"/>
    <property type="match status" value="2"/>
</dbReference>
<accession>A0ABW8STL5</accession>
<proteinExistence type="predicted"/>
<dbReference type="RefSeq" id="WP_406777220.1">
    <property type="nucleotide sequence ID" value="NZ_JBEWZF010000001.1"/>
</dbReference>
<dbReference type="GO" id="GO:0016740">
    <property type="term" value="F:transferase activity"/>
    <property type="evidence" value="ECO:0007669"/>
    <property type="project" value="UniProtKB-KW"/>
</dbReference>
<reference evidence="5 6" key="1">
    <citation type="submission" date="2024-07" db="EMBL/GenBank/DDBJ databases">
        <authorList>
            <person name="Pitt A."/>
            <person name="Hahn M.W."/>
        </authorList>
    </citation>
    <scope>NUCLEOTIDE SEQUENCE [LARGE SCALE GENOMIC DNA]</scope>
    <source>
        <strain evidence="3 6">2-AUSEE-184A6</strain>
        <strain evidence="4 5">2-BAHN-186B</strain>
    </source>
</reference>
<dbReference type="Pfam" id="PF01648">
    <property type="entry name" value="ACPS"/>
    <property type="match status" value="1"/>
</dbReference>
<evidence type="ECO:0000313" key="3">
    <source>
        <dbReference type="EMBL" id="MFL0205630.1"/>
    </source>
</evidence>